<proteinExistence type="predicted"/>
<evidence type="ECO:0000313" key="2">
    <source>
        <dbReference type="EMBL" id="GEQ97377.1"/>
    </source>
</evidence>
<keyword evidence="1" id="KW-0812">Transmembrane</keyword>
<protein>
    <submittedName>
        <fullName evidence="2">Uncharacterized protein</fullName>
    </submittedName>
</protein>
<dbReference type="AlphaFoldDB" id="A0A5A7MN49"/>
<dbReference type="EMBL" id="BKCL01000002">
    <property type="protein sequence ID" value="GEQ97377.1"/>
    <property type="molecule type" value="Genomic_DNA"/>
</dbReference>
<evidence type="ECO:0000313" key="3">
    <source>
        <dbReference type="Proteomes" id="UP000322084"/>
    </source>
</evidence>
<evidence type="ECO:0000256" key="1">
    <source>
        <dbReference type="SAM" id="Phobius"/>
    </source>
</evidence>
<gene>
    <name evidence="2" type="ORF">JCM17844_10140</name>
</gene>
<accession>A0A5A7MN49</accession>
<reference evidence="2 3" key="1">
    <citation type="submission" date="2019-09" db="EMBL/GenBank/DDBJ databases">
        <title>NBRP : Genome information of microbial organism related human and environment.</title>
        <authorList>
            <person name="Hattori M."/>
            <person name="Oshima K."/>
            <person name="Inaba H."/>
            <person name="Suda W."/>
            <person name="Sakamoto M."/>
            <person name="Iino T."/>
            <person name="Kitahara M."/>
            <person name="Oshida Y."/>
            <person name="Iida T."/>
            <person name="Kudo T."/>
            <person name="Itoh T."/>
            <person name="Ohkuma M."/>
        </authorList>
    </citation>
    <scope>NUCLEOTIDE SEQUENCE [LARGE SCALE GENOMIC DNA]</scope>
    <source>
        <strain evidence="2 3">Hi-2</strain>
    </source>
</reference>
<name>A0A5A7MN49_9PROT</name>
<dbReference type="Proteomes" id="UP000322084">
    <property type="component" value="Unassembled WGS sequence"/>
</dbReference>
<organism evidence="2 3">
    <name type="scientific">Iodidimonas gelatinilytica</name>
    <dbReference type="NCBI Taxonomy" id="1236966"/>
    <lineage>
        <taxon>Bacteria</taxon>
        <taxon>Pseudomonadati</taxon>
        <taxon>Pseudomonadota</taxon>
        <taxon>Alphaproteobacteria</taxon>
        <taxon>Iodidimonadales</taxon>
        <taxon>Iodidimonadaceae</taxon>
        <taxon>Iodidimonas</taxon>
    </lineage>
</organism>
<comment type="caution">
    <text evidence="2">The sequence shown here is derived from an EMBL/GenBank/DDBJ whole genome shotgun (WGS) entry which is preliminary data.</text>
</comment>
<keyword evidence="1" id="KW-1133">Transmembrane helix</keyword>
<feature type="transmembrane region" description="Helical" evidence="1">
    <location>
        <begin position="45"/>
        <end position="64"/>
    </location>
</feature>
<keyword evidence="1" id="KW-0472">Membrane</keyword>
<sequence>MHVNSFCYGLVVVFTRDHLMEGAMAVIPEDYQHDKEVQFSRFGNFLFWLAVGHLCILALMALFLL</sequence>